<organism evidence="9 10">
    <name type="scientific">Candidatus Woykebacteria bacterium RBG_13_40_15</name>
    <dbReference type="NCBI Taxonomy" id="1802593"/>
    <lineage>
        <taxon>Bacteria</taxon>
        <taxon>Candidatus Woykeibacteriota</taxon>
    </lineage>
</organism>
<evidence type="ECO:0000256" key="2">
    <source>
        <dbReference type="ARBA" id="ARBA00022555"/>
    </source>
</evidence>
<evidence type="ECO:0000256" key="8">
    <source>
        <dbReference type="RuleBase" id="RU004414"/>
    </source>
</evidence>
<dbReference type="PANTHER" id="PTHR12220">
    <property type="entry name" value="50S/60S RIBOSOMAL PROTEIN L16"/>
    <property type="match status" value="1"/>
</dbReference>
<dbReference type="AlphaFoldDB" id="A0A1G1W987"/>
<evidence type="ECO:0000256" key="7">
    <source>
        <dbReference type="RuleBase" id="RU004413"/>
    </source>
</evidence>
<dbReference type="InterPro" id="IPR047873">
    <property type="entry name" value="Ribosomal_uL16"/>
</dbReference>
<keyword evidence="4 6" id="KW-0687">Ribonucleoprotein</keyword>
<dbReference type="SUPFAM" id="SSF54686">
    <property type="entry name" value="Ribosomal protein L16p/L10e"/>
    <property type="match status" value="1"/>
</dbReference>
<dbReference type="GO" id="GO:0003735">
    <property type="term" value="F:structural constituent of ribosome"/>
    <property type="evidence" value="ECO:0007669"/>
    <property type="project" value="InterPro"/>
</dbReference>
<dbReference type="GO" id="GO:0000049">
    <property type="term" value="F:tRNA binding"/>
    <property type="evidence" value="ECO:0007669"/>
    <property type="project" value="UniProtKB-KW"/>
</dbReference>
<dbReference type="PROSITE" id="PS00586">
    <property type="entry name" value="RIBOSOMAL_L16_1"/>
    <property type="match status" value="1"/>
</dbReference>
<dbReference type="PANTHER" id="PTHR12220:SF13">
    <property type="entry name" value="LARGE RIBOSOMAL SUBUNIT PROTEIN UL16M"/>
    <property type="match status" value="1"/>
</dbReference>
<evidence type="ECO:0000313" key="9">
    <source>
        <dbReference type="EMBL" id="OGY24181.1"/>
    </source>
</evidence>
<dbReference type="GO" id="GO:0006412">
    <property type="term" value="P:translation"/>
    <property type="evidence" value="ECO:0007669"/>
    <property type="project" value="UniProtKB-UniRule"/>
</dbReference>
<dbReference type="InterPro" id="IPR016180">
    <property type="entry name" value="Ribosomal_uL16_dom"/>
</dbReference>
<evidence type="ECO:0000256" key="6">
    <source>
        <dbReference type="HAMAP-Rule" id="MF_01342"/>
    </source>
</evidence>
<keyword evidence="6 8" id="KW-0699">rRNA-binding</keyword>
<dbReference type="GO" id="GO:0022625">
    <property type="term" value="C:cytosolic large ribosomal subunit"/>
    <property type="evidence" value="ECO:0007669"/>
    <property type="project" value="TreeGrafter"/>
</dbReference>
<evidence type="ECO:0000313" key="10">
    <source>
        <dbReference type="Proteomes" id="UP000176631"/>
    </source>
</evidence>
<dbReference type="Gene3D" id="3.90.1170.10">
    <property type="entry name" value="Ribosomal protein L10e/L16"/>
    <property type="match status" value="1"/>
</dbReference>
<evidence type="ECO:0000256" key="5">
    <source>
        <dbReference type="ARBA" id="ARBA00035198"/>
    </source>
</evidence>
<dbReference type="FunFam" id="3.90.1170.10:FF:000001">
    <property type="entry name" value="50S ribosomal protein L16"/>
    <property type="match status" value="1"/>
</dbReference>
<sequence length="136" mass="15166">MLQPKRVKYRMAFRGNRGGIATKGSLIEFGEFALKSMDSAWVSARQIEAARRAMTHYTKRGGRIWIRVFPDKPVSKKPPETRMGSGKGAVDHYVAVIKPGTILFEMGGVSLEIASEAMRRAAAKLPVEVKFIKKEE</sequence>
<dbReference type="HAMAP" id="MF_01342">
    <property type="entry name" value="Ribosomal_uL16"/>
    <property type="match status" value="1"/>
</dbReference>
<dbReference type="STRING" id="1802593.A2172_01395"/>
<dbReference type="PRINTS" id="PR00060">
    <property type="entry name" value="RIBOSOMALL16"/>
</dbReference>
<dbReference type="InterPro" id="IPR020798">
    <property type="entry name" value="Ribosomal_uL16_CS"/>
</dbReference>
<reference evidence="9 10" key="1">
    <citation type="journal article" date="2016" name="Nat. Commun.">
        <title>Thousands of microbial genomes shed light on interconnected biogeochemical processes in an aquifer system.</title>
        <authorList>
            <person name="Anantharaman K."/>
            <person name="Brown C.T."/>
            <person name="Hug L.A."/>
            <person name="Sharon I."/>
            <person name="Castelle C.J."/>
            <person name="Probst A.J."/>
            <person name="Thomas B.C."/>
            <person name="Singh A."/>
            <person name="Wilkins M.J."/>
            <person name="Karaoz U."/>
            <person name="Brodie E.L."/>
            <person name="Williams K.H."/>
            <person name="Hubbard S.S."/>
            <person name="Banfield J.F."/>
        </authorList>
    </citation>
    <scope>NUCLEOTIDE SEQUENCE [LARGE SCALE GENOMIC DNA]</scope>
</reference>
<dbReference type="InterPro" id="IPR000114">
    <property type="entry name" value="Ribosomal_uL16_bact-type"/>
</dbReference>
<gene>
    <name evidence="6" type="primary">rplP</name>
    <name evidence="9" type="ORF">A2172_01395</name>
</gene>
<keyword evidence="3 6" id="KW-0689">Ribosomal protein</keyword>
<comment type="similarity">
    <text evidence="1 6 7">Belongs to the universal ribosomal protein uL16 family.</text>
</comment>
<keyword evidence="6 8" id="KW-0694">RNA-binding</keyword>
<evidence type="ECO:0000256" key="3">
    <source>
        <dbReference type="ARBA" id="ARBA00022980"/>
    </source>
</evidence>
<dbReference type="GO" id="GO:0019843">
    <property type="term" value="F:rRNA binding"/>
    <property type="evidence" value="ECO:0007669"/>
    <property type="project" value="UniProtKB-UniRule"/>
</dbReference>
<dbReference type="Proteomes" id="UP000176631">
    <property type="component" value="Unassembled WGS sequence"/>
</dbReference>
<evidence type="ECO:0000256" key="1">
    <source>
        <dbReference type="ARBA" id="ARBA00008931"/>
    </source>
</evidence>
<dbReference type="NCBIfam" id="TIGR01164">
    <property type="entry name" value="rplP_bact"/>
    <property type="match status" value="1"/>
</dbReference>
<proteinExistence type="inferred from homology"/>
<accession>A0A1G1W987</accession>
<evidence type="ECO:0000256" key="4">
    <source>
        <dbReference type="ARBA" id="ARBA00023274"/>
    </source>
</evidence>
<comment type="function">
    <text evidence="6 8">Binds 23S rRNA and is also seen to make contacts with the A and possibly P site tRNAs.</text>
</comment>
<dbReference type="CDD" id="cd01433">
    <property type="entry name" value="Ribosomal_L16_L10e"/>
    <property type="match status" value="1"/>
</dbReference>
<dbReference type="EMBL" id="MHCP01000015">
    <property type="protein sequence ID" value="OGY24181.1"/>
    <property type="molecule type" value="Genomic_DNA"/>
</dbReference>
<keyword evidence="2 6" id="KW-0820">tRNA-binding</keyword>
<comment type="subunit">
    <text evidence="6 8">Part of the 50S ribosomal subunit.</text>
</comment>
<dbReference type="Pfam" id="PF00252">
    <property type="entry name" value="Ribosomal_L16"/>
    <property type="match status" value="1"/>
</dbReference>
<dbReference type="InterPro" id="IPR036920">
    <property type="entry name" value="Ribosomal_uL16_sf"/>
</dbReference>
<comment type="caution">
    <text evidence="9">The sequence shown here is derived from an EMBL/GenBank/DDBJ whole genome shotgun (WGS) entry which is preliminary data.</text>
</comment>
<protein>
    <recommendedName>
        <fullName evidence="5 6">Large ribosomal subunit protein uL16</fullName>
    </recommendedName>
</protein>
<name>A0A1G1W987_9BACT</name>